<dbReference type="SUPFAM" id="SSF55418">
    <property type="entry name" value="eIF4e-like"/>
    <property type="match status" value="1"/>
</dbReference>
<reference evidence="3" key="1">
    <citation type="submission" date="2020-05" db="EMBL/GenBank/DDBJ databases">
        <title>Mycena genomes resolve the evolution of fungal bioluminescence.</title>
        <authorList>
            <person name="Tsai I.J."/>
        </authorList>
    </citation>
    <scope>NUCLEOTIDE SEQUENCE</scope>
    <source>
        <strain evidence="3">110903Hualien_Pintung</strain>
    </source>
</reference>
<protein>
    <submittedName>
        <fullName evidence="3">Uncharacterized protein</fullName>
    </submittedName>
</protein>
<keyword evidence="4" id="KW-1185">Reference proteome</keyword>
<evidence type="ECO:0000313" key="4">
    <source>
        <dbReference type="Proteomes" id="UP000613580"/>
    </source>
</evidence>
<comment type="caution">
    <text evidence="3">The sequence shown here is derived from an EMBL/GenBank/DDBJ whole genome shotgun (WGS) entry which is preliminary data.</text>
</comment>
<dbReference type="InterPro" id="IPR015034">
    <property type="entry name" value="Bles03"/>
</dbReference>
<evidence type="ECO:0000313" key="3">
    <source>
        <dbReference type="EMBL" id="KAF7298063.1"/>
    </source>
</evidence>
<dbReference type="OrthoDB" id="10067381at2759"/>
<dbReference type="Gene3D" id="3.30.760.10">
    <property type="entry name" value="RNA Cap, Translation Initiation Factor Eif4e"/>
    <property type="match status" value="1"/>
</dbReference>
<comment type="similarity">
    <text evidence="1">Belongs to the UPF0696 family.</text>
</comment>
<organism evidence="3 4">
    <name type="scientific">Mycena chlorophos</name>
    <name type="common">Agaric fungus</name>
    <name type="synonym">Agaricus chlorophos</name>
    <dbReference type="NCBI Taxonomy" id="658473"/>
    <lineage>
        <taxon>Eukaryota</taxon>
        <taxon>Fungi</taxon>
        <taxon>Dikarya</taxon>
        <taxon>Basidiomycota</taxon>
        <taxon>Agaricomycotina</taxon>
        <taxon>Agaricomycetes</taxon>
        <taxon>Agaricomycetidae</taxon>
        <taxon>Agaricales</taxon>
        <taxon>Marasmiineae</taxon>
        <taxon>Mycenaceae</taxon>
        <taxon>Mycena</taxon>
    </lineage>
</organism>
<dbReference type="PANTHER" id="PTHR31977">
    <property type="entry name" value="UPF0696 PROTEIN C11ORF68"/>
    <property type="match status" value="1"/>
</dbReference>
<evidence type="ECO:0000256" key="2">
    <source>
        <dbReference type="SAM" id="MobiDB-lite"/>
    </source>
</evidence>
<proteinExistence type="inferred from homology"/>
<dbReference type="InterPro" id="IPR023398">
    <property type="entry name" value="TIF_eIF4e-like"/>
</dbReference>
<sequence>MTEDAVPESTAYRYAWSKDDADPEMTLDQFVKQFKPSMVDNSDGTKPWIWVCRKQPERVKEDEALKEGSKILQELTARVEEIKNDDAIPARSSKKTGLKGKKEVREEAQAETTKKLQELAKKTGLVSGKWLSFAAGEKVDMIWSQIAKSVIEGPLSKTAAFGAKVATSSGDTSQHLICVYVPDVFDKDAITEVMQVLLEEHGLFLSGVKSNLYTMLKIDSKHPSGLQSTTWKNAQIISDDKAKELRQTYWDGGRDASKAYKEKQEKKKAAAENAASSSKPQLKKKQADEDMFGDDDEEEEEDEEAAARKAALKAKTKKAPAPPAAAKKRAKVDSDDEDEDEPKKKKPASKTAKKAESDDEEEAPAPKKKPASKKAAPKKRAKADSEDDEEEDEPPKKKRAGRK</sequence>
<evidence type="ECO:0000256" key="1">
    <source>
        <dbReference type="ARBA" id="ARBA00010568"/>
    </source>
</evidence>
<dbReference type="PANTHER" id="PTHR31977:SF1">
    <property type="entry name" value="UPF0696 PROTEIN C11ORF68"/>
    <property type="match status" value="1"/>
</dbReference>
<feature type="compositionally biased region" description="Basic and acidic residues" evidence="2">
    <location>
        <begin position="256"/>
        <end position="270"/>
    </location>
</feature>
<dbReference type="Proteomes" id="UP000613580">
    <property type="component" value="Unassembled WGS sequence"/>
</dbReference>
<gene>
    <name evidence="3" type="ORF">HMN09_01027600</name>
</gene>
<feature type="compositionally biased region" description="Acidic residues" evidence="2">
    <location>
        <begin position="289"/>
        <end position="304"/>
    </location>
</feature>
<dbReference type="AlphaFoldDB" id="A0A8H6SEL6"/>
<feature type="region of interest" description="Disordered" evidence="2">
    <location>
        <begin position="256"/>
        <end position="403"/>
    </location>
</feature>
<dbReference type="Pfam" id="PF08939">
    <property type="entry name" value="Bles03"/>
    <property type="match status" value="1"/>
</dbReference>
<accession>A0A8H6SEL6</accession>
<dbReference type="EMBL" id="JACAZE010000015">
    <property type="protein sequence ID" value="KAF7298063.1"/>
    <property type="molecule type" value="Genomic_DNA"/>
</dbReference>
<feature type="compositionally biased region" description="Basic residues" evidence="2">
    <location>
        <begin position="366"/>
        <end position="381"/>
    </location>
</feature>
<name>A0A8H6SEL6_MYCCL</name>